<proteinExistence type="predicted"/>
<evidence type="ECO:0000256" key="1">
    <source>
        <dbReference type="SAM" id="MobiDB-lite"/>
    </source>
</evidence>
<dbReference type="Proteomes" id="UP000248616">
    <property type="component" value="Unassembled WGS sequence"/>
</dbReference>
<comment type="caution">
    <text evidence="2">The sequence shown here is derived from an EMBL/GenBank/DDBJ whole genome shotgun (WGS) entry which is preliminary data.</text>
</comment>
<gene>
    <name evidence="2" type="ORF">B5V02_06195</name>
</gene>
<feature type="region of interest" description="Disordered" evidence="1">
    <location>
        <begin position="65"/>
        <end position="109"/>
    </location>
</feature>
<reference evidence="3" key="1">
    <citation type="submission" date="2017-03" db="EMBL/GenBank/DDBJ databases">
        <authorList>
            <person name="Safronova V.I."/>
            <person name="Sazanova A.L."/>
            <person name="Chirak E.R."/>
        </authorList>
    </citation>
    <scope>NUCLEOTIDE SEQUENCE [LARGE SCALE GENOMIC DNA]</scope>
    <source>
        <strain evidence="3">Ach-343</strain>
    </source>
</reference>
<evidence type="ECO:0000313" key="2">
    <source>
        <dbReference type="EMBL" id="PZV39547.1"/>
    </source>
</evidence>
<dbReference type="EMBL" id="MZXV01000013">
    <property type="protein sequence ID" value="PZV39547.1"/>
    <property type="molecule type" value="Genomic_DNA"/>
</dbReference>
<keyword evidence="3" id="KW-1185">Reference proteome</keyword>
<sequence length="109" mass="11177">MMEGGLDHTDLVELLGYTHTQLSKIRQAVAASDHAGAMFAIDCLVGAAAEQAKCKLASLEHAGLPIGRDGPIGRHSATDAFEGGVARSKVTPSGKATPSGKPAAPRDRS</sequence>
<evidence type="ECO:0000313" key="3">
    <source>
        <dbReference type="Proteomes" id="UP000248616"/>
    </source>
</evidence>
<dbReference type="AlphaFoldDB" id="A0A2W7C9D4"/>
<name>A0A2W7C9D4_9HYPH</name>
<organism evidence="2 3">
    <name type="scientific">Mesorhizobium kowhaii</name>
    <dbReference type="NCBI Taxonomy" id="1300272"/>
    <lineage>
        <taxon>Bacteria</taxon>
        <taxon>Pseudomonadati</taxon>
        <taxon>Pseudomonadota</taxon>
        <taxon>Alphaproteobacteria</taxon>
        <taxon>Hyphomicrobiales</taxon>
        <taxon>Phyllobacteriaceae</taxon>
        <taxon>Mesorhizobium</taxon>
    </lineage>
</organism>
<protein>
    <submittedName>
        <fullName evidence="2">Uncharacterized protein</fullName>
    </submittedName>
</protein>
<accession>A0A2W7C9D4</accession>